<dbReference type="PIRSF" id="PIRSF017082">
    <property type="entry name" value="YflP"/>
    <property type="match status" value="1"/>
</dbReference>
<dbReference type="Gene3D" id="3.40.190.150">
    <property type="entry name" value="Bordetella uptake gene, domain 1"/>
    <property type="match status" value="1"/>
</dbReference>
<dbReference type="Pfam" id="PF03401">
    <property type="entry name" value="TctC"/>
    <property type="match status" value="1"/>
</dbReference>
<dbReference type="CDD" id="cd07012">
    <property type="entry name" value="PBP2_Bug_TTT"/>
    <property type="match status" value="1"/>
</dbReference>
<dbReference type="SUPFAM" id="SSF53850">
    <property type="entry name" value="Periplasmic binding protein-like II"/>
    <property type="match status" value="1"/>
</dbReference>
<evidence type="ECO:0000313" key="3">
    <source>
        <dbReference type="Proteomes" id="UP001251374"/>
    </source>
</evidence>
<dbReference type="Proteomes" id="UP001251374">
    <property type="component" value="Unassembled WGS sequence"/>
</dbReference>
<dbReference type="PANTHER" id="PTHR42928">
    <property type="entry name" value="TRICARBOXYLATE-BINDING PROTEIN"/>
    <property type="match status" value="1"/>
</dbReference>
<comment type="similarity">
    <text evidence="1">Belongs to the UPF0065 (bug) family.</text>
</comment>
<accession>A0ABU1HK04</accession>
<feature type="non-terminal residue" evidence="2">
    <location>
        <position position="1"/>
    </location>
</feature>
<dbReference type="InterPro" id="IPR005064">
    <property type="entry name" value="BUG"/>
</dbReference>
<evidence type="ECO:0000256" key="1">
    <source>
        <dbReference type="ARBA" id="ARBA00006987"/>
    </source>
</evidence>
<name>A0ABU1HK04_9GAMM</name>
<organism evidence="2 3">
    <name type="scientific">Franzmannia qiaohouensis</name>
    <dbReference type="NCBI Taxonomy" id="1329370"/>
    <lineage>
        <taxon>Bacteria</taxon>
        <taxon>Pseudomonadati</taxon>
        <taxon>Pseudomonadota</taxon>
        <taxon>Gammaproteobacteria</taxon>
        <taxon>Oceanospirillales</taxon>
        <taxon>Halomonadaceae</taxon>
        <taxon>Franzmannia</taxon>
    </lineage>
</organism>
<sequence length="358" mass="38925">VTGHRHRCFWVNTQEPSTPQVLRLLLEFRKQRYGLMKKLLLPATLSLVALTAAIPLSASAEYSVTDEVRVLQGFQAGGGSDALAQLAQPFLRDILGVNFVNEYIPGAAGAIAWTRLGNQSPKDGSVISITNTPMLMTNYIINESINYNIDQLTPIANVVTDPGVIVVHPDSPYQTIEDLLQAAEENPGRITIGNSGVGGDDYFSTIMVENATGLKFEKVPFAGDGPSATAAMGGQIDASFNNVGIVYGHITADSLRPLAVFSEERLPMLPDTPTLREIGYDVVNGSSRGYSAPAGIPDQARDELIAAFEELATNEEFLALAEERAFYIDIITGDDYMDMMKRMEETFIEIWANVEDDA</sequence>
<reference evidence="2 3" key="1">
    <citation type="submission" date="2023-04" db="EMBL/GenBank/DDBJ databases">
        <title>A long-awaited taxogenomic arrangement of the family Halomonadaceae.</title>
        <authorList>
            <person name="De La Haba R."/>
            <person name="Chuvochina M."/>
            <person name="Wittouck S."/>
            <person name="Arahal D.R."/>
            <person name="Sanchez-Porro C."/>
            <person name="Hugenholtz P."/>
            <person name="Ventosa A."/>
        </authorList>
    </citation>
    <scope>NUCLEOTIDE SEQUENCE [LARGE SCALE GENOMIC DNA]</scope>
    <source>
        <strain evidence="2 3">DSM 26770</strain>
    </source>
</reference>
<keyword evidence="3" id="KW-1185">Reference proteome</keyword>
<comment type="caution">
    <text evidence="2">The sequence shown here is derived from an EMBL/GenBank/DDBJ whole genome shotgun (WGS) entry which is preliminary data.</text>
</comment>
<protein>
    <submittedName>
        <fullName evidence="2">Tripartite tricarboxylate transporter substrate binding protein</fullName>
    </submittedName>
</protein>
<gene>
    <name evidence="2" type="ORF">QC821_21345</name>
</gene>
<dbReference type="Gene3D" id="3.40.190.10">
    <property type="entry name" value="Periplasmic binding protein-like II"/>
    <property type="match status" value="1"/>
</dbReference>
<dbReference type="PANTHER" id="PTHR42928:SF5">
    <property type="entry name" value="BLR1237 PROTEIN"/>
    <property type="match status" value="1"/>
</dbReference>
<dbReference type="InterPro" id="IPR042100">
    <property type="entry name" value="Bug_dom1"/>
</dbReference>
<proteinExistence type="inferred from homology"/>
<dbReference type="EMBL" id="JARWAM010000033">
    <property type="protein sequence ID" value="MDR5907824.1"/>
    <property type="molecule type" value="Genomic_DNA"/>
</dbReference>
<evidence type="ECO:0000313" key="2">
    <source>
        <dbReference type="EMBL" id="MDR5907824.1"/>
    </source>
</evidence>